<evidence type="ECO:0000313" key="3">
    <source>
        <dbReference type="Proteomes" id="UP000232784"/>
    </source>
</evidence>
<keyword evidence="2" id="KW-0240">DNA-directed RNA polymerase</keyword>
<feature type="region of interest" description="Disordered" evidence="1">
    <location>
        <begin position="1183"/>
        <end position="1202"/>
    </location>
</feature>
<keyword evidence="3" id="KW-1185">Reference proteome</keyword>
<dbReference type="KEGG" id="vg:955121"/>
<dbReference type="EMBL" id="AF451898">
    <property type="protein sequence ID" value="AAN04369.1"/>
    <property type="molecule type" value="Genomic_DNA"/>
</dbReference>
<reference evidence="2 3" key="1">
    <citation type="journal article" date="2002" name="J. Virol.">
        <title>Analysis of the complete genome sequence of the Hz-1 virus suggests that it is related to members of the Baculoviridae.</title>
        <authorList>
            <person name="Cheng C.H."/>
            <person name="Liu S.M."/>
            <person name="Chow T.Y."/>
            <person name="Hsiao Y.Y."/>
            <person name="Wang D.P."/>
            <person name="Huang J.J."/>
            <person name="Chen H.H."/>
        </authorList>
    </citation>
    <scope>NUCLEOTIDE SEQUENCE [LARGE SCALE GENOMIC DNA]</scope>
</reference>
<accession>Q8JKN7</accession>
<gene>
    <name evidence="2" type="primary">orf75</name>
</gene>
<name>Q8JKN7_9VIRU</name>
<keyword evidence="2" id="KW-0804">Transcription</keyword>
<dbReference type="SUPFAM" id="SSF64484">
    <property type="entry name" value="beta and beta-prime subunits of DNA dependent RNA-polymerase"/>
    <property type="match status" value="1"/>
</dbReference>
<evidence type="ECO:0000256" key="1">
    <source>
        <dbReference type="SAM" id="MobiDB-lite"/>
    </source>
</evidence>
<dbReference type="Gene3D" id="2.40.40.20">
    <property type="match status" value="1"/>
</dbReference>
<proteinExistence type="predicted"/>
<organism evidence="2 3">
    <name type="scientific">Heliothis zea nudivirus 1</name>
    <dbReference type="NCBI Taxonomy" id="3116536"/>
    <lineage>
        <taxon>Viruses</taxon>
        <taxon>Viruses incertae sedis</taxon>
        <taxon>Naldaviricetes</taxon>
        <taxon>Lefavirales</taxon>
        <taxon>Nudiviridae</taxon>
        <taxon>Betanudivirus</taxon>
        <taxon>Betanudivirus hezeae</taxon>
    </lineage>
</organism>
<feature type="region of interest" description="Disordered" evidence="1">
    <location>
        <begin position="1108"/>
        <end position="1173"/>
    </location>
</feature>
<feature type="compositionally biased region" description="Acidic residues" evidence="1">
    <location>
        <begin position="1108"/>
        <end position="1156"/>
    </location>
</feature>
<sequence length="1202" mass="138283">MEIVSTNSKPIWSTAQIYSIEPVDECNTLIVDVKDLYRLFKLKRTDQKKVRPVGLQDCKMCIEHGVTLTKDALDSLTEPLEDEDPDKADAECCVASHEYSNAFGVRVLGKCFIFPLPKMYSIKNFSFFRSIIELSFQMEHAYETDTPMPDKIKLVKPSEENEFSCDDVKTLIHKYIDRTLKKFLQNDFKCSNFSILQSGKRSYVRSYLLGHRHNGARMTMVVDNELGPNSISIPRDIYDNLDLATNLVIINRDPSINDTCIYVCEMFHHDTDPCIHLNPFVLDGLHADQDGDDISINYLKYENSMNRNLMKMAITEMRSMSWNYGYRHNLFYKPRYALGQQFRHLLYTHDKWFNQHSKFYRILTKVHRGNLLAKIDTLMHLGCSIMRNEVHDFIEMVLAFNCKNVDNCLRGSDYLKCDDEILEVVHSKSKGTARHIELYKYNLTRTSDEQALKSAFDDKIDSSKVLEREGQTQFSLLHALSPATLMMGDLYMGDKIAVKNFTETSLMDVYKYNPDSVRFILRLILINSEEFVSKWCNYDRSEYDFTFDGDDSSLFTKKRQMATFRRTLKCINSMGKSESTLVTDITGPPNRVDSEAGDNLNIARFVTVWKLITRKVCIEREANRLRLKRAAEYNIKKEAVKRKLDDEFAADSTTCSSSVHSSLYKKLDPVELEKEMIKAEIALYDQFYEDWINLKNLTKNQLYLLYTSKNPMMEGIDKTPIGLHYSIMIQSQKIQTALNVKRLKDVKESQMFNKGTMNPVTPSICIKWLYAPKTFNWYRVSLDSVANVDAVLAAVKDCVGYAILYKNIVEFYFKVGGPKIVLSQLEQLNGCPHVTRIVFVANCRVMLELYQKKQISAVEMTDNLTNFLYCYYTNSLCVDHSKPEYILMYNFVAVMFLLNRNLNNPTNSTIKLPLHAVSGEFPQRVLANMIKPKRAIPQRGSIPASNSNMGGKSSTSNIFPITTNRERRMFKELCDVFGGTSTEFVVDVYNAKCPMSNDFCHYTETKEFIGRCSGPLTKLNMDNEKAMKELMNNLMDEGEVFEDFKNAKVEANDSDVSFSDCNVKSIDEDEDVEGVEVKVNYEECVEVKVKDEVKEEVEYDVKEECNEEDCNFVENQENPDIDENQENLENPDIDENQENPEPTEMDEVDETEEEGIEKDLCLDEGGLDEGGLDEDVLDEAMQLDVDATEDDEGSVAKRSRLE</sequence>
<dbReference type="GO" id="GO:0000428">
    <property type="term" value="C:DNA-directed RNA polymerase complex"/>
    <property type="evidence" value="ECO:0007669"/>
    <property type="project" value="UniProtKB-KW"/>
</dbReference>
<evidence type="ECO:0000313" key="2">
    <source>
        <dbReference type="EMBL" id="AAN04369.1"/>
    </source>
</evidence>
<protein>
    <submittedName>
        <fullName evidence="2">DNA-directed RNA polymerase</fullName>
    </submittedName>
</protein>
<dbReference type="Proteomes" id="UP000232784">
    <property type="component" value="Segment"/>
</dbReference>